<proteinExistence type="predicted"/>
<reference evidence="1 4" key="1">
    <citation type="submission" date="2016-10" db="EMBL/GenBank/DDBJ databases">
        <authorList>
            <person name="de Groot N.N."/>
        </authorList>
    </citation>
    <scope>NUCLEOTIDE SEQUENCE [LARGE SCALE GENOMIC DNA]</scope>
    <source>
        <strain evidence="4">BP1-145</strain>
        <strain evidence="1">BP1-148</strain>
    </source>
</reference>
<keyword evidence="3" id="KW-1185">Reference proteome</keyword>
<dbReference type="RefSeq" id="WP_091816321.1">
    <property type="nucleotide sequence ID" value="NZ_FNCQ01000005.1"/>
</dbReference>
<protein>
    <submittedName>
        <fullName evidence="2">Uncharacterized protein</fullName>
    </submittedName>
</protein>
<dbReference type="Proteomes" id="UP000199134">
    <property type="component" value="Unassembled WGS sequence"/>
</dbReference>
<dbReference type="OrthoDB" id="1034041at2"/>
<reference evidence="2 3" key="2">
    <citation type="submission" date="2016-10" db="EMBL/GenBank/DDBJ databases">
        <authorList>
            <person name="Varghese N."/>
            <person name="Submissions S."/>
        </authorList>
    </citation>
    <scope>NUCLEOTIDE SEQUENCE</scope>
    <source>
        <strain evidence="2">BP1-145</strain>
        <strain evidence="3">BP1-148</strain>
    </source>
</reference>
<evidence type="ECO:0000313" key="2">
    <source>
        <dbReference type="EMBL" id="SDN70312.1"/>
    </source>
</evidence>
<dbReference type="EMBL" id="FNIW01000002">
    <property type="protein sequence ID" value="SDN70312.1"/>
    <property type="molecule type" value="Genomic_DNA"/>
</dbReference>
<gene>
    <name evidence="2" type="ORF">SAMN04487900_10273</name>
    <name evidence="1" type="ORF">SAMN04487901_105160</name>
</gene>
<organism evidence="2 4">
    <name type="scientific">Prevotella communis</name>
    <dbReference type="NCBI Taxonomy" id="2913614"/>
    <lineage>
        <taxon>Bacteria</taxon>
        <taxon>Pseudomonadati</taxon>
        <taxon>Bacteroidota</taxon>
        <taxon>Bacteroidia</taxon>
        <taxon>Bacteroidales</taxon>
        <taxon>Prevotellaceae</taxon>
        <taxon>Prevotella</taxon>
    </lineage>
</organism>
<evidence type="ECO:0000313" key="4">
    <source>
        <dbReference type="Proteomes" id="UP000199134"/>
    </source>
</evidence>
<name>A0A1H0DJI9_9BACT</name>
<dbReference type="AlphaFoldDB" id="A0A1H0DJI9"/>
<dbReference type="Proteomes" id="UP000198779">
    <property type="component" value="Unassembled WGS sequence"/>
</dbReference>
<evidence type="ECO:0000313" key="1">
    <source>
        <dbReference type="EMBL" id="SDG56615.1"/>
    </source>
</evidence>
<evidence type="ECO:0000313" key="3">
    <source>
        <dbReference type="Proteomes" id="UP000198779"/>
    </source>
</evidence>
<dbReference type="STRING" id="645274.SAMN04487901_105160"/>
<dbReference type="EMBL" id="FNCQ01000005">
    <property type="protein sequence ID" value="SDG56615.1"/>
    <property type="molecule type" value="Genomic_DNA"/>
</dbReference>
<accession>A0A1G7V9R2</accession>
<accession>A0A1H0DJI9</accession>
<sequence>MGIFSNLFGRKSADTEQKVGGMEDFMTLIRVYFQAVIASDLGITNLNALPDLRVFKVTLRVPTQGGKLGLGEKARCKKMLKELYEMDDDFFKEIDQSIRHRCKKIQDVQTYLLQFQTYVQDVMMLSGNLMKFKLRLPSFFKGAIRTATEKTVHDIFTKNDYKDASVLKTVASVRELDKRLGFSEKWTTDFVYRVVMLAKKEKQPQTDAK</sequence>